<dbReference type="KEGG" id="aacx:DEACI_0081"/>
<keyword evidence="9" id="KW-0963">Cytoplasm</keyword>
<dbReference type="RefSeq" id="WP_240986674.1">
    <property type="nucleotide sequence ID" value="NZ_CDGJ01000033.1"/>
</dbReference>
<dbReference type="GO" id="GO:0006879">
    <property type="term" value="P:intracellular iron ion homeostasis"/>
    <property type="evidence" value="ECO:0007669"/>
    <property type="project" value="UniProtKB-KW"/>
</dbReference>
<sequence>MLGAKVAQELNGQLQKEFYSAYFYLGMQAYFAAQDLDGFANYFRVQVQEERDHALAFFNYLNKIGGKIVLAAIQEPPSDFSSPTDVFARALQHEEYVTKSLYAIMDVAREARDHTTEIFLQWFITEQAEEEENMGRVLKRLKLVKEDSAGLFIIDNELAQRVYTPAVIPGLSPQP</sequence>
<dbReference type="AlphaFoldDB" id="A0A8S0W638"/>
<dbReference type="FunFam" id="1.20.1260.10:FF:000001">
    <property type="entry name" value="Non-heme ferritin"/>
    <property type="match status" value="1"/>
</dbReference>
<feature type="domain" description="Ferritin-like diiron" evidence="10">
    <location>
        <begin position="1"/>
        <end position="145"/>
    </location>
</feature>
<keyword evidence="4 8" id="KW-0479">Metal-binding</keyword>
<keyword evidence="6 8" id="KW-0408">Iron</keyword>
<comment type="similarity">
    <text evidence="2 9">Belongs to the ferritin family. Prokaryotic subfamily.</text>
</comment>
<reference evidence="11" key="2">
    <citation type="submission" date="2020-01" db="EMBL/GenBank/DDBJ databases">
        <authorList>
            <person name="Hornung B."/>
        </authorList>
    </citation>
    <scope>NUCLEOTIDE SEQUENCE</scope>
    <source>
        <strain evidence="11">PacBioINE</strain>
    </source>
</reference>
<dbReference type="PROSITE" id="PS50905">
    <property type="entry name" value="FERRITIN_LIKE"/>
    <property type="match status" value="1"/>
</dbReference>
<evidence type="ECO:0000256" key="6">
    <source>
        <dbReference type="ARBA" id="ARBA00023004"/>
    </source>
</evidence>
<evidence type="ECO:0000256" key="1">
    <source>
        <dbReference type="ARBA" id="ARBA00002485"/>
    </source>
</evidence>
<dbReference type="GO" id="GO:0008199">
    <property type="term" value="F:ferric iron binding"/>
    <property type="evidence" value="ECO:0007669"/>
    <property type="project" value="InterPro"/>
</dbReference>
<dbReference type="InterPro" id="IPR041719">
    <property type="entry name" value="Ferritin_prok"/>
</dbReference>
<dbReference type="EMBL" id="CDGJ01000033">
    <property type="protein sequence ID" value="CEJ06736.1"/>
    <property type="molecule type" value="Genomic_DNA"/>
</dbReference>
<feature type="binding site" evidence="8">
    <location>
        <position position="94"/>
    </location>
    <ligand>
        <name>Fe cation</name>
        <dbReference type="ChEBI" id="CHEBI:24875"/>
        <label>1</label>
    </ligand>
</feature>
<evidence type="ECO:0000256" key="3">
    <source>
        <dbReference type="ARBA" id="ARBA00022434"/>
    </source>
</evidence>
<keyword evidence="13" id="KW-1185">Reference proteome</keyword>
<dbReference type="GO" id="GO:0004322">
    <property type="term" value="F:ferroxidase activity"/>
    <property type="evidence" value="ECO:0007669"/>
    <property type="project" value="TreeGrafter"/>
</dbReference>
<dbReference type="Pfam" id="PF00210">
    <property type="entry name" value="Ferritin"/>
    <property type="match status" value="1"/>
</dbReference>
<evidence type="ECO:0000259" key="10">
    <source>
        <dbReference type="PROSITE" id="PS50905"/>
    </source>
</evidence>
<accession>A0A8S0W638</accession>
<feature type="binding site" evidence="8">
    <location>
        <position position="53"/>
    </location>
    <ligand>
        <name>Fe cation</name>
        <dbReference type="ChEBI" id="CHEBI:24875"/>
        <label>1</label>
    </ligand>
</feature>
<dbReference type="InterPro" id="IPR009078">
    <property type="entry name" value="Ferritin-like_SF"/>
</dbReference>
<evidence type="ECO:0000256" key="7">
    <source>
        <dbReference type="ARBA" id="ARBA00048035"/>
    </source>
</evidence>
<dbReference type="InterPro" id="IPR008331">
    <property type="entry name" value="Ferritin_DPS_dom"/>
</dbReference>
<comment type="subcellular location">
    <subcellularLocation>
        <location evidence="9">Cytoplasm</location>
    </subcellularLocation>
</comment>
<dbReference type="EMBL" id="LR746496">
    <property type="protein sequence ID" value="CAA7599459.1"/>
    <property type="molecule type" value="Genomic_DNA"/>
</dbReference>
<dbReference type="Proteomes" id="UP000836597">
    <property type="component" value="Chromosome"/>
</dbReference>
<name>A0A8S0W638_9FIRM</name>
<protein>
    <recommendedName>
        <fullName evidence="9">Ferritin</fullName>
        <ecNumber evidence="9">1.16.3.2</ecNumber>
    </recommendedName>
</protein>
<dbReference type="GO" id="GO:0006826">
    <property type="term" value="P:iron ion transport"/>
    <property type="evidence" value="ECO:0007669"/>
    <property type="project" value="InterPro"/>
</dbReference>
<feature type="binding site" evidence="8">
    <location>
        <position position="127"/>
    </location>
    <ligand>
        <name>Fe cation</name>
        <dbReference type="ChEBI" id="CHEBI:24875"/>
        <label>1</label>
    </ligand>
</feature>
<dbReference type="InterPro" id="IPR012347">
    <property type="entry name" value="Ferritin-like"/>
</dbReference>
<dbReference type="PANTHER" id="PTHR11431:SF127">
    <property type="entry name" value="BACTERIAL NON-HEME FERRITIN"/>
    <property type="match status" value="1"/>
</dbReference>
<comment type="function">
    <text evidence="1 9">Iron-storage protein.</text>
</comment>
<dbReference type="Proteomes" id="UP001071230">
    <property type="component" value="Unassembled WGS sequence"/>
</dbReference>
<dbReference type="GO" id="GO:0005829">
    <property type="term" value="C:cytosol"/>
    <property type="evidence" value="ECO:0007669"/>
    <property type="project" value="TreeGrafter"/>
</dbReference>
<dbReference type="Gene3D" id="1.20.1260.10">
    <property type="match status" value="1"/>
</dbReference>
<dbReference type="InterPro" id="IPR001519">
    <property type="entry name" value="Ferritin"/>
</dbReference>
<keyword evidence="5" id="KW-0560">Oxidoreductase</keyword>
<feature type="binding site" evidence="8">
    <location>
        <position position="17"/>
    </location>
    <ligand>
        <name>Fe cation</name>
        <dbReference type="ChEBI" id="CHEBI:24875"/>
        <label>1</label>
    </ligand>
</feature>
<evidence type="ECO:0000256" key="9">
    <source>
        <dbReference type="RuleBase" id="RU361145"/>
    </source>
</evidence>
<keyword evidence="3 9" id="KW-0409">Iron storage</keyword>
<dbReference type="PANTHER" id="PTHR11431">
    <property type="entry name" value="FERRITIN"/>
    <property type="match status" value="1"/>
</dbReference>
<evidence type="ECO:0000313" key="11">
    <source>
        <dbReference type="EMBL" id="CAA7599459.1"/>
    </source>
</evidence>
<dbReference type="EC" id="1.16.3.2" evidence="9"/>
<dbReference type="SUPFAM" id="SSF47240">
    <property type="entry name" value="Ferritin-like"/>
    <property type="match status" value="1"/>
</dbReference>
<proteinExistence type="inferred from homology"/>
<organism evidence="11">
    <name type="scientific">Acididesulfobacillus acetoxydans</name>
    <dbReference type="NCBI Taxonomy" id="1561005"/>
    <lineage>
        <taxon>Bacteria</taxon>
        <taxon>Bacillati</taxon>
        <taxon>Bacillota</taxon>
        <taxon>Clostridia</taxon>
        <taxon>Eubacteriales</taxon>
        <taxon>Peptococcaceae</taxon>
        <taxon>Acididesulfobacillus</taxon>
    </lineage>
</organism>
<feature type="binding site" evidence="8">
    <location>
        <position position="50"/>
    </location>
    <ligand>
        <name>Fe cation</name>
        <dbReference type="ChEBI" id="CHEBI:24875"/>
        <label>1</label>
    </ligand>
</feature>
<evidence type="ECO:0000256" key="8">
    <source>
        <dbReference type="PIRSR" id="PIRSR601519-1"/>
    </source>
</evidence>
<evidence type="ECO:0000256" key="4">
    <source>
        <dbReference type="ARBA" id="ARBA00022723"/>
    </source>
</evidence>
<evidence type="ECO:0000256" key="2">
    <source>
        <dbReference type="ARBA" id="ARBA00006950"/>
    </source>
</evidence>
<reference evidence="12" key="1">
    <citation type="submission" date="2014-11" db="EMBL/GenBank/DDBJ databases">
        <authorList>
            <person name="Hornung B.V."/>
        </authorList>
    </citation>
    <scope>NUCLEOTIDE SEQUENCE</scope>
    <source>
        <strain evidence="12">INE</strain>
    </source>
</reference>
<evidence type="ECO:0000256" key="5">
    <source>
        <dbReference type="ARBA" id="ARBA00023002"/>
    </source>
</evidence>
<evidence type="ECO:0000313" key="13">
    <source>
        <dbReference type="Proteomes" id="UP001071230"/>
    </source>
</evidence>
<gene>
    <name evidence="11" type="ORF">DEACI_0081</name>
    <name evidence="12" type="ORF">DEACI_1187</name>
</gene>
<dbReference type="GO" id="GO:0008198">
    <property type="term" value="F:ferrous iron binding"/>
    <property type="evidence" value="ECO:0007669"/>
    <property type="project" value="TreeGrafter"/>
</dbReference>
<dbReference type="CDD" id="cd01055">
    <property type="entry name" value="Nonheme_Ferritin"/>
    <property type="match status" value="1"/>
</dbReference>
<dbReference type="InterPro" id="IPR009040">
    <property type="entry name" value="Ferritin-like_diiron"/>
</dbReference>
<comment type="catalytic activity">
    <reaction evidence="7 9">
        <text>4 Fe(2+) + O2 + 6 H2O = 4 iron(III) oxide-hydroxide + 12 H(+)</text>
        <dbReference type="Rhea" id="RHEA:11972"/>
        <dbReference type="ChEBI" id="CHEBI:15377"/>
        <dbReference type="ChEBI" id="CHEBI:15378"/>
        <dbReference type="ChEBI" id="CHEBI:15379"/>
        <dbReference type="ChEBI" id="CHEBI:29033"/>
        <dbReference type="ChEBI" id="CHEBI:78619"/>
        <dbReference type="EC" id="1.16.3.2"/>
    </reaction>
</comment>
<dbReference type="GO" id="GO:0042802">
    <property type="term" value="F:identical protein binding"/>
    <property type="evidence" value="ECO:0007669"/>
    <property type="project" value="UniProtKB-ARBA"/>
</dbReference>
<evidence type="ECO:0000313" key="12">
    <source>
        <dbReference type="EMBL" id="CEJ06736.1"/>
    </source>
</evidence>